<evidence type="ECO:0008006" key="3">
    <source>
        <dbReference type="Google" id="ProtNLM"/>
    </source>
</evidence>
<gene>
    <name evidence="1" type="ORF">NAV_LOCUS10109</name>
</gene>
<dbReference type="EMBL" id="UPTC01005483">
    <property type="protein sequence ID" value="VBB35318.1"/>
    <property type="molecule type" value="Genomic_DNA"/>
</dbReference>
<evidence type="ECO:0000313" key="2">
    <source>
        <dbReference type="Proteomes" id="UP000276991"/>
    </source>
</evidence>
<accession>A0A498SU50</accession>
<proteinExistence type="predicted"/>
<name>A0A498SU50_ACAVI</name>
<dbReference type="Proteomes" id="UP000276991">
    <property type="component" value="Unassembled WGS sequence"/>
</dbReference>
<evidence type="ECO:0000313" key="1">
    <source>
        <dbReference type="EMBL" id="VBB35318.1"/>
    </source>
</evidence>
<reference evidence="1 2" key="1">
    <citation type="submission" date="2018-08" db="EMBL/GenBank/DDBJ databases">
        <authorList>
            <person name="Laetsch R D."/>
            <person name="Stevens L."/>
            <person name="Kumar S."/>
            <person name="Blaxter L. M."/>
        </authorList>
    </citation>
    <scope>NUCLEOTIDE SEQUENCE [LARGE SCALE GENOMIC DNA]</scope>
</reference>
<dbReference type="InterPro" id="IPR018247">
    <property type="entry name" value="EF_Hand_1_Ca_BS"/>
</dbReference>
<protein>
    <recommendedName>
        <fullName evidence="3">EF-hand domain-containing protein</fullName>
    </recommendedName>
</protein>
<dbReference type="PROSITE" id="PS00018">
    <property type="entry name" value="EF_HAND_1"/>
    <property type="match status" value="1"/>
</dbReference>
<sequence>MEVCYDSSPGISDEMEANSKTKQMSAINVGQEFENSDDETATISAFASSSVETVVEMNEAIQHYQSQKDLEKRDVNKNKLLTPEELTSVCVTREMLDNPLLKQLEEQKQKKDALTENIEKTK</sequence>
<dbReference type="AlphaFoldDB" id="A0A498SU50"/>
<organism evidence="1 2">
    <name type="scientific">Acanthocheilonema viteae</name>
    <name type="common">Filarial nematode worm</name>
    <name type="synonym">Dipetalonema viteae</name>
    <dbReference type="NCBI Taxonomy" id="6277"/>
    <lineage>
        <taxon>Eukaryota</taxon>
        <taxon>Metazoa</taxon>
        <taxon>Ecdysozoa</taxon>
        <taxon>Nematoda</taxon>
        <taxon>Chromadorea</taxon>
        <taxon>Rhabditida</taxon>
        <taxon>Spirurina</taxon>
        <taxon>Spiruromorpha</taxon>
        <taxon>Filarioidea</taxon>
        <taxon>Onchocercidae</taxon>
        <taxon>Acanthocheilonema</taxon>
    </lineage>
</organism>
<keyword evidence="2" id="KW-1185">Reference proteome</keyword>